<dbReference type="Pfam" id="PF00400">
    <property type="entry name" value="WD40"/>
    <property type="match status" value="2"/>
</dbReference>
<dbReference type="SUPFAM" id="SSF50978">
    <property type="entry name" value="WD40 repeat-like"/>
    <property type="match status" value="3"/>
</dbReference>
<evidence type="ECO:0000256" key="7">
    <source>
        <dbReference type="ARBA" id="ARBA00040154"/>
    </source>
</evidence>
<accession>A0ABM1PZW6</accession>
<gene>
    <name evidence="10" type="primary">LOC108620360</name>
</gene>
<evidence type="ECO:0000256" key="8">
    <source>
        <dbReference type="PROSITE-ProRule" id="PRU00221"/>
    </source>
</evidence>
<evidence type="ECO:0000313" key="10">
    <source>
        <dbReference type="RefSeq" id="XP_017872752.1"/>
    </source>
</evidence>
<dbReference type="PROSITE" id="PS50294">
    <property type="entry name" value="WD_REPEATS_REGION"/>
    <property type="match status" value="1"/>
</dbReference>
<keyword evidence="2" id="KW-0963">Cytoplasm</keyword>
<keyword evidence="4" id="KW-0819">tRNA processing</keyword>
<keyword evidence="9" id="KW-1185">Reference proteome</keyword>
<proteinExistence type="inferred from homology"/>
<evidence type="ECO:0000313" key="9">
    <source>
        <dbReference type="Proteomes" id="UP000694904"/>
    </source>
</evidence>
<keyword evidence="3 8" id="KW-0853">WD repeat</keyword>
<keyword evidence="5" id="KW-0677">Repeat</keyword>
<dbReference type="PROSITE" id="PS50082">
    <property type="entry name" value="WD_REPEATS_2"/>
    <property type="match status" value="1"/>
</dbReference>
<comment type="subcellular location">
    <subcellularLocation>
        <location evidence="1">Cytoplasm</location>
    </subcellularLocation>
</comment>
<dbReference type="PANTHER" id="PTHR14344:SF3">
    <property type="entry name" value="WD REPEAT-CONTAINING PROTEIN 6"/>
    <property type="match status" value="1"/>
</dbReference>
<dbReference type="Proteomes" id="UP000694904">
    <property type="component" value="Unplaced"/>
</dbReference>
<dbReference type="PANTHER" id="PTHR14344">
    <property type="entry name" value="WD REPEAT PROTEIN"/>
    <property type="match status" value="1"/>
</dbReference>
<evidence type="ECO:0000256" key="5">
    <source>
        <dbReference type="ARBA" id="ARBA00022737"/>
    </source>
</evidence>
<dbReference type="SMART" id="SM00320">
    <property type="entry name" value="WD40"/>
    <property type="match status" value="5"/>
</dbReference>
<organism evidence="9 10">
    <name type="scientific">Drosophila arizonae</name>
    <name type="common">Fruit fly</name>
    <dbReference type="NCBI Taxonomy" id="7263"/>
    <lineage>
        <taxon>Eukaryota</taxon>
        <taxon>Metazoa</taxon>
        <taxon>Ecdysozoa</taxon>
        <taxon>Arthropoda</taxon>
        <taxon>Hexapoda</taxon>
        <taxon>Insecta</taxon>
        <taxon>Pterygota</taxon>
        <taxon>Neoptera</taxon>
        <taxon>Endopterygota</taxon>
        <taxon>Diptera</taxon>
        <taxon>Brachycera</taxon>
        <taxon>Muscomorpha</taxon>
        <taxon>Ephydroidea</taxon>
        <taxon>Drosophilidae</taxon>
        <taxon>Drosophila</taxon>
    </lineage>
</organism>
<evidence type="ECO:0000256" key="1">
    <source>
        <dbReference type="ARBA" id="ARBA00004496"/>
    </source>
</evidence>
<dbReference type="RefSeq" id="XP_017872752.1">
    <property type="nucleotide sequence ID" value="XM_018017263.1"/>
</dbReference>
<dbReference type="InterPro" id="IPR036322">
    <property type="entry name" value="WD40_repeat_dom_sf"/>
</dbReference>
<comment type="similarity">
    <text evidence="6">Belongs to the WD repeat WDR6 family.</text>
</comment>
<dbReference type="InterPro" id="IPR001680">
    <property type="entry name" value="WD40_rpt"/>
</dbReference>
<sequence length="992" mass="112816">MCEKQILFTDALLLNISNNSLFTAIGSQAFFLRNRSVIRVTNKMHYKKIHGSVCNRKCELTGLLLLYAENEFSLYKYDLSQKDIFILIYEGETKDWINAAIFIKNEEGCQFALHMAHSSLLRLQYDNTSNLQFGECSILELARCTDYSMLYSTSLYGNSYTKLIIISGNGFGEILIWQPHSPVNFNISTRSIIYPLLMRLKAHNGVVLSIDFNLAAQLLVTTSDDRSLKFWKLVTNPGIKFDASSVKPSFSCFGHTARVICAIIAKYDGQIFVISGGEDSNICVWSQTGEMLFKRRQQFGAPVWRLAFDHVSANLYSTGSTGNIYAYNLKNILSPNQDHSEQLMHMGLSNEYLVKIKYLTDSTIIALSNKNHLFYMRLMNLQKRQIWEPVSIFPSYKCTVLAACDGLIATCGYKRITLLNYNVDTGYIELIYDGIKLEGLIQSFHFLSKDLYLISDEYGNCLLLKGNNMEVDSNIKISTCRKSWITSAILVNSNCLLMSCRNGKVMIVARESSPQLQIKHVLKDLHGNMGSIVLKLLRIDDKFAYIISAAHESTLKVMSLSLTEYRLTILQRQTVPLTWIEAIPTVDVLIGFNDNHFVVWSHENGVILQFQCGGGHRCWDYKLNNEVLDIIYIKQKHVFHHREQLYNKWSGAFCQILRNKWHIRSCNIIQIVEHKNYSQTYIVSAGDDNIIKISRITGQSFHLCAELHTHISSVRHLVLYPVNPENDGIYWLIFSVGGRAQLCINKLDPNGPVVSELCSHTVRLNSDGNNASLDARLMTISVLQNSKCGKFSLYVASSDGKIRLLQWELENPLQLFLDFEIDIKRCPIQMQTLNNHNLLLTTTTNGMLYGFDKRLHIKRFEQQLHAASINVFETLYDGSYIHILTGGDDEVIKHTIIETTNLSILKSAEISPIHNAQITAMSLHSLQDACQKTELYAYTCSMDKQIYKLNLNTLQHTRIGFTCLSDIKGILKTNQCLFIYGCGLEVISLEKN</sequence>
<protein>
    <recommendedName>
        <fullName evidence="7">tRNA (34-2'-O)-methyltransferase regulator WDR6</fullName>
    </recommendedName>
</protein>
<evidence type="ECO:0000256" key="6">
    <source>
        <dbReference type="ARBA" id="ARBA00038255"/>
    </source>
</evidence>
<feature type="repeat" description="WD" evidence="8">
    <location>
        <begin position="200"/>
        <end position="233"/>
    </location>
</feature>
<dbReference type="Gene3D" id="2.130.10.10">
    <property type="entry name" value="YVTN repeat-like/Quinoprotein amine dehydrogenase"/>
    <property type="match status" value="3"/>
</dbReference>
<evidence type="ECO:0000256" key="3">
    <source>
        <dbReference type="ARBA" id="ARBA00022574"/>
    </source>
</evidence>
<evidence type="ECO:0000256" key="4">
    <source>
        <dbReference type="ARBA" id="ARBA00022694"/>
    </source>
</evidence>
<evidence type="ECO:0000256" key="2">
    <source>
        <dbReference type="ARBA" id="ARBA00022490"/>
    </source>
</evidence>
<dbReference type="InterPro" id="IPR051973">
    <property type="entry name" value="tRNA_Anticodon_Mtase-Reg"/>
</dbReference>
<name>A0ABM1PZW6_DROAR</name>
<dbReference type="InterPro" id="IPR015943">
    <property type="entry name" value="WD40/YVTN_repeat-like_dom_sf"/>
</dbReference>
<dbReference type="GeneID" id="108620360"/>
<reference evidence="10" key="1">
    <citation type="submission" date="2025-08" db="UniProtKB">
        <authorList>
            <consortium name="RefSeq"/>
        </authorList>
    </citation>
    <scope>IDENTIFICATION</scope>
    <source>
        <tissue evidence="10">Whole organism</tissue>
    </source>
</reference>